<organism evidence="6 7">
    <name type="scientific">Jimgerdemannia flammicorona</name>
    <dbReference type="NCBI Taxonomy" id="994334"/>
    <lineage>
        <taxon>Eukaryota</taxon>
        <taxon>Fungi</taxon>
        <taxon>Fungi incertae sedis</taxon>
        <taxon>Mucoromycota</taxon>
        <taxon>Mucoromycotina</taxon>
        <taxon>Endogonomycetes</taxon>
        <taxon>Endogonales</taxon>
        <taxon>Endogonaceae</taxon>
        <taxon>Jimgerdemannia</taxon>
    </lineage>
</organism>
<dbReference type="SMART" id="SM00563">
    <property type="entry name" value="PlsC"/>
    <property type="match status" value="1"/>
</dbReference>
<evidence type="ECO:0000256" key="4">
    <source>
        <dbReference type="SAM" id="Phobius"/>
    </source>
</evidence>
<dbReference type="InterPro" id="IPR049312">
    <property type="entry name" value="GIDA_C_N"/>
</dbReference>
<comment type="cofactor">
    <cofactor evidence="1">
        <name>FAD</name>
        <dbReference type="ChEBI" id="CHEBI:57692"/>
    </cofactor>
</comment>
<accession>A0A433QYG8</accession>
<dbReference type="GO" id="GO:0050660">
    <property type="term" value="F:flavin adenine dinucleotide binding"/>
    <property type="evidence" value="ECO:0007669"/>
    <property type="project" value="InterPro"/>
</dbReference>
<dbReference type="PANTHER" id="PTHR11806">
    <property type="entry name" value="GLUCOSE INHIBITED DIVISION PROTEIN A"/>
    <property type="match status" value="1"/>
</dbReference>
<keyword evidence="4" id="KW-1133">Transmembrane helix</keyword>
<proteinExistence type="predicted"/>
<keyword evidence="2" id="KW-0285">Flavoprotein</keyword>
<dbReference type="Pfam" id="PF01553">
    <property type="entry name" value="Acyltransferase"/>
    <property type="match status" value="1"/>
</dbReference>
<keyword evidence="3" id="KW-0274">FAD</keyword>
<dbReference type="InterPro" id="IPR002218">
    <property type="entry name" value="MnmG-rel"/>
</dbReference>
<dbReference type="Proteomes" id="UP000274822">
    <property type="component" value="Unassembled WGS sequence"/>
</dbReference>
<dbReference type="SUPFAM" id="SSF69593">
    <property type="entry name" value="Glycerol-3-phosphate (1)-acyltransferase"/>
    <property type="match status" value="1"/>
</dbReference>
<dbReference type="Pfam" id="PF01134">
    <property type="entry name" value="GIDA"/>
    <property type="match status" value="3"/>
</dbReference>
<feature type="domain" description="Phospholipid/glycerol acyltransferase" evidence="5">
    <location>
        <begin position="49"/>
        <end position="211"/>
    </location>
</feature>
<evidence type="ECO:0000313" key="7">
    <source>
        <dbReference type="Proteomes" id="UP000274822"/>
    </source>
</evidence>
<gene>
    <name evidence="6" type="ORF">BC938DRAFT_478531</name>
</gene>
<name>A0A433QYG8_9FUNG</name>
<keyword evidence="4" id="KW-0472">Membrane</keyword>
<keyword evidence="4" id="KW-0812">Transmembrane</keyword>
<keyword evidence="7" id="KW-1185">Reference proteome</keyword>
<protein>
    <submittedName>
        <fullName evidence="6">Glucose inhibited division protein A-domain-containing protein</fullName>
    </submittedName>
</protein>
<sequence>MTTTLKKLHSKHEEEGAMYTALRHLAKFAAWVYFRQIKIITHEDVPKAGPVLITHANMVLDPAMIIVSAPYDRPAHFWAMSKFFANPVVGYIFTSAGVVPVDVKNHQNDKLFESTFKTLEKGEIVALFPEGFDVSIFQQILTQRRSLEINSRSIHLPSFSGTSYTAPHILPMKDGLSWAAFEYAKKQSEGNILEGPGREPIAIIPVGIVYTNKNKWRNEVIVEYAKPIHIDSVMLSGFIEDPKSAVKRLTARIVEECTRMTINAPDWSVRKRRMGMLYELVSALVADFAGIPHMLRTQHGGSWLEIVTVLDWRIIFTNIFHPTNVTNNPALSTLKFRLRTLNSTLHFLQLSNGDIALYQSNGLSLSTACLLLATTTLRLLLELPLFLPGILFHSPMYVLGKLAETKERYQESVAQDKVFIGIALFPILYGTLWLYTWRLTGFSLLGFILATALVPTFALYHMTLLDERYQSLKDVVAAWRMFVAVSGGAEQRREVEEVVELRKWCAEEVKKVLWEEARNGNKDAEYLVEYAAPLSLEYMDDITTGFPHKPQENKVCRPQRSLPSHRMRPSRLPITFRLLVRRFSAVTSPPPSHYDVIVIGGGHAGSEACAAAARTGAHTLLVTQNLDTVGEMSCNPSFGGVGKGVLVREVDALDGVCGKVSDLAGIQFKVLNRSRGPAVYVCIIQPNSQTFYLFSGHLHLDLSHHFHSTNNQGPRAQIDRKLYKHHMQEALRSYPNLTLRGASVADLVIAPWDEAGVGEGGTMMKTGTYGRVRGVKLDPIPDLYLSQYLYTLLDSGETVLAPNVVITTGTFLQGEIHIGQKCYPAGRMGENPSIGLSKSLQLAGFRLARLKTGTPARLDGHTINYEGLIQQHGELPASPFSFLHDSVPFENRKVSSSYCSCVSRTTGLFIYFGNGNHNALPRPGLDSHVIYPNGISNSMPEDIQIKLLRSIPGLENVEMTRPGSFVGLVELSYGVEYDYVDPRELRHTLETKRIRGLFLAGQINGTTGYEEAAAQVQYDSISCGLPVLSALVSFVPRFDQSRLVCVHHNQQGIVAGINAALSARHLPPFILDRADAYIGVLIDDLITKGVEEPYRIFTSRSEYRLLLRADNADVRLTRFEAGCVSPHRYRHFQQMESQLLRALDTLESVCMSPDKWSRHGFTINDDGIIRSNADIYASCISISKSGMDMLRLPNVKVEDFLEVAPELRCFEKTVQDRVMIEGQWI</sequence>
<reference evidence="6 7" key="1">
    <citation type="journal article" date="2018" name="New Phytol.">
        <title>Phylogenomics of Endogonaceae and evolution of mycorrhizas within Mucoromycota.</title>
        <authorList>
            <person name="Chang Y."/>
            <person name="Desiro A."/>
            <person name="Na H."/>
            <person name="Sandor L."/>
            <person name="Lipzen A."/>
            <person name="Clum A."/>
            <person name="Barry K."/>
            <person name="Grigoriev I.V."/>
            <person name="Martin F.M."/>
            <person name="Stajich J.E."/>
            <person name="Smith M.E."/>
            <person name="Bonito G."/>
            <person name="Spatafora J.W."/>
        </authorList>
    </citation>
    <scope>NUCLEOTIDE SEQUENCE [LARGE SCALE GENOMIC DNA]</scope>
    <source>
        <strain evidence="6 7">AD002</strain>
    </source>
</reference>
<dbReference type="PANTHER" id="PTHR11806:SF0">
    <property type="entry name" value="PROTEIN MTO1 HOMOLOG, MITOCHONDRIAL"/>
    <property type="match status" value="1"/>
</dbReference>
<evidence type="ECO:0000256" key="2">
    <source>
        <dbReference type="ARBA" id="ARBA00022630"/>
    </source>
</evidence>
<dbReference type="EMBL" id="RBNJ01000332">
    <property type="protein sequence ID" value="RUS34787.1"/>
    <property type="molecule type" value="Genomic_DNA"/>
</dbReference>
<feature type="transmembrane region" description="Helical" evidence="4">
    <location>
        <begin position="418"/>
        <end position="435"/>
    </location>
</feature>
<dbReference type="GO" id="GO:0030488">
    <property type="term" value="P:tRNA methylation"/>
    <property type="evidence" value="ECO:0007669"/>
    <property type="project" value="TreeGrafter"/>
</dbReference>
<dbReference type="AlphaFoldDB" id="A0A433QYG8"/>
<evidence type="ECO:0000313" key="6">
    <source>
        <dbReference type="EMBL" id="RUS34787.1"/>
    </source>
</evidence>
<dbReference type="InterPro" id="IPR002123">
    <property type="entry name" value="Plipid/glycerol_acylTrfase"/>
</dbReference>
<evidence type="ECO:0000259" key="5">
    <source>
        <dbReference type="SMART" id="SM00563"/>
    </source>
</evidence>
<evidence type="ECO:0000256" key="1">
    <source>
        <dbReference type="ARBA" id="ARBA00001974"/>
    </source>
</evidence>
<evidence type="ECO:0000256" key="3">
    <source>
        <dbReference type="ARBA" id="ARBA00022827"/>
    </source>
</evidence>
<comment type="caution">
    <text evidence="6">The sequence shown here is derived from an EMBL/GenBank/DDBJ whole genome shotgun (WGS) entry which is preliminary data.</text>
</comment>
<dbReference type="GO" id="GO:0016746">
    <property type="term" value="F:acyltransferase activity"/>
    <property type="evidence" value="ECO:0007669"/>
    <property type="project" value="InterPro"/>
</dbReference>
<feature type="transmembrane region" description="Helical" evidence="4">
    <location>
        <begin position="442"/>
        <end position="462"/>
    </location>
</feature>
<dbReference type="Gene3D" id="3.50.50.60">
    <property type="entry name" value="FAD/NAD(P)-binding domain"/>
    <property type="match status" value="2"/>
</dbReference>
<dbReference type="InterPro" id="IPR040131">
    <property type="entry name" value="MnmG_N"/>
</dbReference>
<dbReference type="SUPFAM" id="SSF51905">
    <property type="entry name" value="FAD/NAD(P)-binding domain"/>
    <property type="match status" value="1"/>
</dbReference>
<dbReference type="InterPro" id="IPR036188">
    <property type="entry name" value="FAD/NAD-bd_sf"/>
</dbReference>
<dbReference type="GO" id="GO:0002098">
    <property type="term" value="P:tRNA wobble uridine modification"/>
    <property type="evidence" value="ECO:0007669"/>
    <property type="project" value="TreeGrafter"/>
</dbReference>
<dbReference type="Pfam" id="PF21680">
    <property type="entry name" value="GIDA_C_1st"/>
    <property type="match status" value="1"/>
</dbReference>